<dbReference type="InterPro" id="IPR053208">
    <property type="entry name" value="GMC_Oxidoreductase_CD"/>
</dbReference>
<sequence>MLAGSAAAQDLTLSLSIYTDAKTGINFTNWGTPGANGAGAFNFGFVLPPDALQKDATEYIGRLQCQSSNASTTGWCGIAHGGHMPSDLLLMVWPYNGHVYTSFRFVGDYFKPSLFGGETGSNGTSAAFPAPVLSVISTAVSTAANTTANASSSFYEIIYRCQNCWSWQQGSYNESVHTALQPGDAESVLVLGWAQATKGPTNPACTGNGLNFGFHDSGYGQWGASLSNATRTGYEAWTKLATQVPNLGGSNDTAASCQAKAAPSAAPSAVPTAAARRTVKVDW</sequence>
<protein>
    <recommendedName>
        <fullName evidence="1">Cellobiose dehydrogenase-like cytochrome domain-containing protein</fullName>
    </recommendedName>
</protein>
<dbReference type="Proteomes" id="UP001642405">
    <property type="component" value="Unassembled WGS sequence"/>
</dbReference>
<gene>
    <name evidence="2" type="ORF">SCUCBS95973_005705</name>
</gene>
<dbReference type="Gene3D" id="2.60.40.1210">
    <property type="entry name" value="Cellobiose dehydrogenase, cytochrome domain"/>
    <property type="match status" value="1"/>
</dbReference>
<dbReference type="PANTHER" id="PTHR47190">
    <property type="entry name" value="DEHYDROGENASE, PUTATIVE-RELATED"/>
    <property type="match status" value="1"/>
</dbReference>
<comment type="caution">
    <text evidence="2">The sequence shown here is derived from an EMBL/GenBank/DDBJ whole genome shotgun (WGS) entry which is preliminary data.</text>
</comment>
<dbReference type="CDD" id="cd09630">
    <property type="entry name" value="CDH_like_cytochrome"/>
    <property type="match status" value="1"/>
</dbReference>
<evidence type="ECO:0000313" key="3">
    <source>
        <dbReference type="Proteomes" id="UP001642405"/>
    </source>
</evidence>
<evidence type="ECO:0000259" key="1">
    <source>
        <dbReference type="Pfam" id="PF16010"/>
    </source>
</evidence>
<evidence type="ECO:0000313" key="2">
    <source>
        <dbReference type="EMBL" id="CAK7224982.1"/>
    </source>
</evidence>
<keyword evidence="3" id="KW-1185">Reference proteome</keyword>
<organism evidence="2 3">
    <name type="scientific">Sporothrix curviconia</name>
    <dbReference type="NCBI Taxonomy" id="1260050"/>
    <lineage>
        <taxon>Eukaryota</taxon>
        <taxon>Fungi</taxon>
        <taxon>Dikarya</taxon>
        <taxon>Ascomycota</taxon>
        <taxon>Pezizomycotina</taxon>
        <taxon>Sordariomycetes</taxon>
        <taxon>Sordariomycetidae</taxon>
        <taxon>Ophiostomatales</taxon>
        <taxon>Ophiostomataceae</taxon>
        <taxon>Sporothrix</taxon>
    </lineage>
</organism>
<feature type="domain" description="Cellobiose dehydrogenase-like cytochrome" evidence="1">
    <location>
        <begin position="18"/>
        <end position="235"/>
    </location>
</feature>
<accession>A0ABP0BZ11</accession>
<dbReference type="EMBL" id="CAWUHB010000031">
    <property type="protein sequence ID" value="CAK7224982.1"/>
    <property type="molecule type" value="Genomic_DNA"/>
</dbReference>
<dbReference type="InterPro" id="IPR015920">
    <property type="entry name" value="Cellobiose_DH-like_cyt"/>
</dbReference>
<dbReference type="SUPFAM" id="SSF49344">
    <property type="entry name" value="CBD9-like"/>
    <property type="match status" value="1"/>
</dbReference>
<reference evidence="2 3" key="1">
    <citation type="submission" date="2024-01" db="EMBL/GenBank/DDBJ databases">
        <authorList>
            <person name="Allen C."/>
            <person name="Tagirdzhanova G."/>
        </authorList>
    </citation>
    <scope>NUCLEOTIDE SEQUENCE [LARGE SCALE GENOMIC DNA]</scope>
</reference>
<name>A0ABP0BZ11_9PEZI</name>
<proteinExistence type="predicted"/>
<dbReference type="Pfam" id="PF16010">
    <property type="entry name" value="CDH-cyt"/>
    <property type="match status" value="1"/>
</dbReference>
<dbReference type="PANTHER" id="PTHR47190:SF2">
    <property type="entry name" value="CELLOBIOSE DEHYDROGENASE (AFU_ORTHOLOGUE AFUA_2G17620)"/>
    <property type="match status" value="1"/>
</dbReference>